<keyword evidence="1" id="KW-1185">Reference proteome</keyword>
<name>A0A1I7WPS8_HETBA</name>
<evidence type="ECO:0000313" key="1">
    <source>
        <dbReference type="Proteomes" id="UP000095283"/>
    </source>
</evidence>
<protein>
    <submittedName>
        <fullName evidence="2">Uncharacterized protein</fullName>
    </submittedName>
</protein>
<sequence length="19" mass="2516">MHKIYFFPLFHNYRALRVY</sequence>
<accession>A0A1I7WPS8</accession>
<dbReference type="AlphaFoldDB" id="A0A1I7WPS8"/>
<organism evidence="1 2">
    <name type="scientific">Heterorhabditis bacteriophora</name>
    <name type="common">Entomopathogenic nematode worm</name>
    <dbReference type="NCBI Taxonomy" id="37862"/>
    <lineage>
        <taxon>Eukaryota</taxon>
        <taxon>Metazoa</taxon>
        <taxon>Ecdysozoa</taxon>
        <taxon>Nematoda</taxon>
        <taxon>Chromadorea</taxon>
        <taxon>Rhabditida</taxon>
        <taxon>Rhabditina</taxon>
        <taxon>Rhabditomorpha</taxon>
        <taxon>Strongyloidea</taxon>
        <taxon>Heterorhabditidae</taxon>
        <taxon>Heterorhabditis</taxon>
    </lineage>
</organism>
<dbReference type="WBParaSite" id="Hba_07153">
    <property type="protein sequence ID" value="Hba_07153"/>
    <property type="gene ID" value="Hba_07153"/>
</dbReference>
<dbReference type="Proteomes" id="UP000095283">
    <property type="component" value="Unplaced"/>
</dbReference>
<evidence type="ECO:0000313" key="2">
    <source>
        <dbReference type="WBParaSite" id="Hba_07153"/>
    </source>
</evidence>
<proteinExistence type="predicted"/>
<reference evidence="2" key="1">
    <citation type="submission" date="2016-11" db="UniProtKB">
        <authorList>
            <consortium name="WormBaseParasite"/>
        </authorList>
    </citation>
    <scope>IDENTIFICATION</scope>
</reference>